<keyword evidence="3" id="KW-0687">Ribonucleoprotein</keyword>
<dbReference type="GO" id="GO:0005840">
    <property type="term" value="C:ribosome"/>
    <property type="evidence" value="ECO:0007669"/>
    <property type="project" value="UniProtKB-KW"/>
</dbReference>
<accession>A0A813EXL6</accession>
<dbReference type="GO" id="GO:1990904">
    <property type="term" value="C:ribonucleoprotein complex"/>
    <property type="evidence" value="ECO:0007669"/>
    <property type="project" value="UniProtKB-KW"/>
</dbReference>
<dbReference type="AlphaFoldDB" id="A0A813EXL6"/>
<comment type="similarity">
    <text evidence="1">Belongs to the universal ribosomal protein uS10 family.</text>
</comment>
<evidence type="ECO:0000256" key="3">
    <source>
        <dbReference type="ARBA" id="ARBA00023274"/>
    </source>
</evidence>
<dbReference type="GO" id="GO:0006412">
    <property type="term" value="P:translation"/>
    <property type="evidence" value="ECO:0007669"/>
    <property type="project" value="InterPro"/>
</dbReference>
<evidence type="ECO:0000256" key="1">
    <source>
        <dbReference type="ARBA" id="ARBA00007102"/>
    </source>
</evidence>
<evidence type="ECO:0000256" key="4">
    <source>
        <dbReference type="SAM" id="Phobius"/>
    </source>
</evidence>
<feature type="chain" id="PRO_5035682140" description="Small ribosomal subunit protein uS10 domain-containing protein" evidence="5">
    <location>
        <begin position="24"/>
        <end position="216"/>
    </location>
</feature>
<keyword evidence="2" id="KW-0689">Ribosomal protein</keyword>
<dbReference type="SMART" id="SM01403">
    <property type="entry name" value="Ribosomal_S10"/>
    <property type="match status" value="1"/>
</dbReference>
<evidence type="ECO:0000256" key="2">
    <source>
        <dbReference type="ARBA" id="ARBA00022980"/>
    </source>
</evidence>
<evidence type="ECO:0000313" key="8">
    <source>
        <dbReference type="EMBL" id="CAE8679974.1"/>
    </source>
</evidence>
<dbReference type="GO" id="GO:0003735">
    <property type="term" value="F:structural constituent of ribosome"/>
    <property type="evidence" value="ECO:0007669"/>
    <property type="project" value="InterPro"/>
</dbReference>
<dbReference type="OrthoDB" id="477256at2759"/>
<name>A0A813EXL6_POLGL</name>
<feature type="signal peptide" evidence="5">
    <location>
        <begin position="1"/>
        <end position="23"/>
    </location>
</feature>
<dbReference type="SUPFAM" id="SSF54999">
    <property type="entry name" value="Ribosomal protein S10"/>
    <property type="match status" value="1"/>
</dbReference>
<keyword evidence="4" id="KW-0812">Transmembrane</keyword>
<dbReference type="EMBL" id="CAJNNW010025810">
    <property type="protein sequence ID" value="CAE8679974.1"/>
    <property type="molecule type" value="Genomic_DNA"/>
</dbReference>
<gene>
    <name evidence="7" type="ORF">PGLA1383_LOCUS22800</name>
    <name evidence="8" type="ORF">PGLA2088_LOCUS21651</name>
</gene>
<evidence type="ECO:0000313" key="7">
    <source>
        <dbReference type="EMBL" id="CAE8604650.1"/>
    </source>
</evidence>
<protein>
    <recommendedName>
        <fullName evidence="6">Small ribosomal subunit protein uS10 domain-containing protein</fullName>
    </recommendedName>
</protein>
<feature type="transmembrane region" description="Helical" evidence="4">
    <location>
        <begin position="62"/>
        <end position="84"/>
    </location>
</feature>
<evidence type="ECO:0000256" key="5">
    <source>
        <dbReference type="SAM" id="SignalP"/>
    </source>
</evidence>
<comment type="caution">
    <text evidence="7">The sequence shown here is derived from an EMBL/GenBank/DDBJ whole genome shotgun (WGS) entry which is preliminary data.</text>
</comment>
<dbReference type="Pfam" id="PF00338">
    <property type="entry name" value="Ribosomal_S10"/>
    <property type="match status" value="1"/>
</dbReference>
<dbReference type="Proteomes" id="UP000654075">
    <property type="component" value="Unassembled WGS sequence"/>
</dbReference>
<reference evidence="7" key="1">
    <citation type="submission" date="2021-02" db="EMBL/GenBank/DDBJ databases">
        <authorList>
            <person name="Dougan E. K."/>
            <person name="Rhodes N."/>
            <person name="Thang M."/>
            <person name="Chan C."/>
        </authorList>
    </citation>
    <scope>NUCLEOTIDE SEQUENCE</scope>
</reference>
<feature type="domain" description="Small ribosomal subunit protein uS10" evidence="6">
    <location>
        <begin position="122"/>
        <end position="216"/>
    </location>
</feature>
<dbReference type="InterPro" id="IPR027486">
    <property type="entry name" value="Ribosomal_uS10_dom"/>
</dbReference>
<proteinExistence type="inferred from homology"/>
<evidence type="ECO:0000259" key="6">
    <source>
        <dbReference type="SMART" id="SM01403"/>
    </source>
</evidence>
<organism evidence="7 9">
    <name type="scientific">Polarella glacialis</name>
    <name type="common">Dinoflagellate</name>
    <dbReference type="NCBI Taxonomy" id="89957"/>
    <lineage>
        <taxon>Eukaryota</taxon>
        <taxon>Sar</taxon>
        <taxon>Alveolata</taxon>
        <taxon>Dinophyceae</taxon>
        <taxon>Suessiales</taxon>
        <taxon>Suessiaceae</taxon>
        <taxon>Polarella</taxon>
    </lineage>
</organism>
<dbReference type="EMBL" id="CAJNNV010016753">
    <property type="protein sequence ID" value="CAE8604650.1"/>
    <property type="molecule type" value="Genomic_DNA"/>
</dbReference>
<keyword evidence="9" id="KW-1185">Reference proteome</keyword>
<keyword evidence="4" id="KW-0472">Membrane</keyword>
<evidence type="ECO:0000313" key="9">
    <source>
        <dbReference type="Proteomes" id="UP000654075"/>
    </source>
</evidence>
<dbReference type="InterPro" id="IPR001848">
    <property type="entry name" value="Ribosomal_uS10"/>
</dbReference>
<sequence>MAGPVTMMSCVALVLFLSTGSLGFVGNSLGSASRVPLAAEPRALAKHGFGLAPLAAVVETSSYRAAPLWNATAAAFAVALVWSARRASPLVARRAIGKIAVRQWAPQKIPASIRRAPEDRIRINMFAGHPVCLMEAVEVLEDFAKETGGEIEGPVVKPYKKIQHYLNKSPKGHKKSKYHWKKEEHEWQVDYYPPKEGGLESIMRLRLPHTVLVKIE</sequence>
<dbReference type="InterPro" id="IPR036838">
    <property type="entry name" value="Ribosomal_uS10_dom_sf"/>
</dbReference>
<keyword evidence="5" id="KW-0732">Signal</keyword>
<dbReference type="Gene3D" id="3.30.70.600">
    <property type="entry name" value="Ribosomal protein S10 domain"/>
    <property type="match status" value="1"/>
</dbReference>
<keyword evidence="4" id="KW-1133">Transmembrane helix</keyword>
<dbReference type="HAMAP" id="MF_00508">
    <property type="entry name" value="Ribosomal_uS10"/>
    <property type="match status" value="1"/>
</dbReference>
<dbReference type="Proteomes" id="UP000626109">
    <property type="component" value="Unassembled WGS sequence"/>
</dbReference>